<dbReference type="GeneID" id="67014416"/>
<dbReference type="OrthoDB" id="295274at2759"/>
<evidence type="ECO:0000259" key="7">
    <source>
        <dbReference type="Pfam" id="PF07716"/>
    </source>
</evidence>
<keyword evidence="5" id="KW-0175">Coiled coil</keyword>
<accession>A0A8J2HW35</accession>
<reference evidence="8" key="1">
    <citation type="submission" date="2021-05" db="EMBL/GenBank/DDBJ databases">
        <authorList>
            <person name="Stam R."/>
        </authorList>
    </citation>
    <scope>NUCLEOTIDE SEQUENCE</scope>
    <source>
        <strain evidence="8">CS162</strain>
    </source>
</reference>
<sequence>MSLVLIPSTQNHPYLPDGHPTMVPGQLGYPVYLPHQPQPGQTPEPAGHDPYGLTSHLNASIPQHGGYQCMKDYTPPIHQSSNSQAFGASADINADLTSTANAYPIAECSSTFTPSNRSTNSLTPPTISPSQTQFDAIDAPHFCEASAVEGRHDSLYPREEAASQTTYTPSIKRRPRSQYAEPGSARAIYLEKNRKAASKCRTKQKMEQEVLVEKSRETERKNRLLKAELSLLENERRQWLELVQQHMSCPDQRIAIYLQRRADRLGSRPPPPGPSCREEPSTF</sequence>
<dbReference type="InterPro" id="IPR051027">
    <property type="entry name" value="bZIP_transcription_factors"/>
</dbReference>
<feature type="domain" description="BZIP" evidence="7">
    <location>
        <begin position="192"/>
        <end position="235"/>
    </location>
</feature>
<dbReference type="InterPro" id="IPR046347">
    <property type="entry name" value="bZIP_sf"/>
</dbReference>
<organism evidence="8 9">
    <name type="scientific">Alternaria atra</name>
    <dbReference type="NCBI Taxonomy" id="119953"/>
    <lineage>
        <taxon>Eukaryota</taxon>
        <taxon>Fungi</taxon>
        <taxon>Dikarya</taxon>
        <taxon>Ascomycota</taxon>
        <taxon>Pezizomycotina</taxon>
        <taxon>Dothideomycetes</taxon>
        <taxon>Pleosporomycetidae</taxon>
        <taxon>Pleosporales</taxon>
        <taxon>Pleosporineae</taxon>
        <taxon>Pleosporaceae</taxon>
        <taxon>Alternaria</taxon>
        <taxon>Alternaria sect. Ulocladioides</taxon>
    </lineage>
</organism>
<evidence type="ECO:0000256" key="5">
    <source>
        <dbReference type="SAM" id="Coils"/>
    </source>
</evidence>
<feature type="region of interest" description="Disordered" evidence="6">
    <location>
        <begin position="261"/>
        <end position="283"/>
    </location>
</feature>
<dbReference type="CDD" id="cd14687">
    <property type="entry name" value="bZIP_ATF2"/>
    <property type="match status" value="1"/>
</dbReference>
<evidence type="ECO:0000256" key="6">
    <source>
        <dbReference type="SAM" id="MobiDB-lite"/>
    </source>
</evidence>
<dbReference type="InterPro" id="IPR004827">
    <property type="entry name" value="bZIP"/>
</dbReference>
<comment type="subcellular location">
    <subcellularLocation>
        <location evidence="1">Nucleus</location>
    </subcellularLocation>
</comment>
<dbReference type="GO" id="GO:0003700">
    <property type="term" value="F:DNA-binding transcription factor activity"/>
    <property type="evidence" value="ECO:0007669"/>
    <property type="project" value="InterPro"/>
</dbReference>
<dbReference type="SUPFAM" id="SSF57959">
    <property type="entry name" value="Leucine zipper domain"/>
    <property type="match status" value="1"/>
</dbReference>
<feature type="region of interest" description="Disordered" evidence="6">
    <location>
        <begin position="33"/>
        <end position="58"/>
    </location>
</feature>
<keyword evidence="4" id="KW-0539">Nucleus</keyword>
<evidence type="ECO:0000256" key="3">
    <source>
        <dbReference type="ARBA" id="ARBA00023163"/>
    </source>
</evidence>
<dbReference type="EMBL" id="CAJRGZ010000016">
    <property type="protein sequence ID" value="CAG5152797.1"/>
    <property type="molecule type" value="Genomic_DNA"/>
</dbReference>
<evidence type="ECO:0000313" key="9">
    <source>
        <dbReference type="Proteomes" id="UP000676310"/>
    </source>
</evidence>
<keyword evidence="9" id="KW-1185">Reference proteome</keyword>
<dbReference type="Proteomes" id="UP000676310">
    <property type="component" value="Unassembled WGS sequence"/>
</dbReference>
<evidence type="ECO:0000313" key="8">
    <source>
        <dbReference type="EMBL" id="CAG5152797.1"/>
    </source>
</evidence>
<proteinExistence type="predicted"/>
<name>A0A8J2HW35_9PLEO</name>
<dbReference type="RefSeq" id="XP_043166459.1">
    <property type="nucleotide sequence ID" value="XM_043310524.1"/>
</dbReference>
<dbReference type="Pfam" id="PF07716">
    <property type="entry name" value="bZIP_2"/>
    <property type="match status" value="1"/>
</dbReference>
<dbReference type="AlphaFoldDB" id="A0A8J2HW35"/>
<protein>
    <recommendedName>
        <fullName evidence="7">BZIP domain-containing protein</fullName>
    </recommendedName>
</protein>
<evidence type="ECO:0000256" key="1">
    <source>
        <dbReference type="ARBA" id="ARBA00004123"/>
    </source>
</evidence>
<dbReference type="Gene3D" id="1.20.5.170">
    <property type="match status" value="1"/>
</dbReference>
<evidence type="ECO:0000256" key="4">
    <source>
        <dbReference type="ARBA" id="ARBA00023242"/>
    </source>
</evidence>
<dbReference type="PANTHER" id="PTHR19304">
    <property type="entry name" value="CYCLIC-AMP RESPONSE ELEMENT BINDING PROTEIN"/>
    <property type="match status" value="1"/>
</dbReference>
<gene>
    <name evidence="8" type="ORF">ALTATR162_LOCUS2918</name>
</gene>
<feature type="region of interest" description="Disordered" evidence="6">
    <location>
        <begin position="159"/>
        <end position="182"/>
    </location>
</feature>
<dbReference type="GO" id="GO:0005634">
    <property type="term" value="C:nucleus"/>
    <property type="evidence" value="ECO:0007669"/>
    <property type="project" value="UniProtKB-SubCell"/>
</dbReference>
<keyword evidence="3" id="KW-0804">Transcription</keyword>
<feature type="coiled-coil region" evidence="5">
    <location>
        <begin position="215"/>
        <end position="242"/>
    </location>
</feature>
<comment type="caution">
    <text evidence="8">The sequence shown here is derived from an EMBL/GenBank/DDBJ whole genome shotgun (WGS) entry which is preliminary data.</text>
</comment>
<evidence type="ECO:0000256" key="2">
    <source>
        <dbReference type="ARBA" id="ARBA00023015"/>
    </source>
</evidence>
<keyword evidence="2" id="KW-0805">Transcription regulation</keyword>